<dbReference type="GeneID" id="129392669"/>
<evidence type="ECO:0000256" key="1">
    <source>
        <dbReference type="SAM" id="SignalP"/>
    </source>
</evidence>
<sequence>MNLPLLAVRLTLLGCPQALHWGPQDPNFNETLEAAGVSGERFLAGLASNQPKLLKEDEGTRLLIHGIQVTPRALQLHLHRK</sequence>
<dbReference type="KEGG" id="pcad:129392669"/>
<dbReference type="Proteomes" id="UP000248484">
    <property type="component" value="Chromosome 13"/>
</dbReference>
<evidence type="ECO:0000313" key="2">
    <source>
        <dbReference type="Proteomes" id="UP000248484"/>
    </source>
</evidence>
<accession>A0A9W2X1S4</accession>
<organism evidence="2 3">
    <name type="scientific">Physeter macrocephalus</name>
    <name type="common">Sperm whale</name>
    <name type="synonym">Physeter catodon</name>
    <dbReference type="NCBI Taxonomy" id="9755"/>
    <lineage>
        <taxon>Eukaryota</taxon>
        <taxon>Metazoa</taxon>
        <taxon>Chordata</taxon>
        <taxon>Craniata</taxon>
        <taxon>Vertebrata</taxon>
        <taxon>Euteleostomi</taxon>
        <taxon>Mammalia</taxon>
        <taxon>Eutheria</taxon>
        <taxon>Laurasiatheria</taxon>
        <taxon>Artiodactyla</taxon>
        <taxon>Whippomorpha</taxon>
        <taxon>Cetacea</taxon>
        <taxon>Odontoceti</taxon>
        <taxon>Physeteridae</taxon>
        <taxon>Physeter</taxon>
    </lineage>
</organism>
<keyword evidence="2" id="KW-1185">Reference proteome</keyword>
<gene>
    <name evidence="3" type="primary">LOC129392669</name>
</gene>
<feature type="signal peptide" evidence="1">
    <location>
        <begin position="1"/>
        <end position="18"/>
    </location>
</feature>
<protein>
    <submittedName>
        <fullName evidence="3">Uterocalin-like</fullName>
    </submittedName>
</protein>
<dbReference type="OrthoDB" id="9048943at2759"/>
<dbReference type="AlphaFoldDB" id="A0A9W2X1S4"/>
<feature type="chain" id="PRO_5040858054" evidence="1">
    <location>
        <begin position="19"/>
        <end position="81"/>
    </location>
</feature>
<dbReference type="RefSeq" id="XP_054945343.1">
    <property type="nucleotide sequence ID" value="XM_055089368.1"/>
</dbReference>
<reference evidence="3" key="1">
    <citation type="submission" date="2025-08" db="UniProtKB">
        <authorList>
            <consortium name="RefSeq"/>
        </authorList>
    </citation>
    <scope>IDENTIFICATION</scope>
    <source>
        <tissue evidence="3">Muscle</tissue>
    </source>
</reference>
<name>A0A9W2X1S4_PHYMC</name>
<evidence type="ECO:0000313" key="3">
    <source>
        <dbReference type="RefSeq" id="XP_054945343.1"/>
    </source>
</evidence>
<keyword evidence="1" id="KW-0732">Signal</keyword>
<proteinExistence type="predicted"/>